<dbReference type="EMBL" id="CM026431">
    <property type="protein sequence ID" value="KAG0558429.1"/>
    <property type="molecule type" value="Genomic_DNA"/>
</dbReference>
<sequence>MEGEYKAQDVSAAGKNNNLPSSLSWSNILKGSILENRKPGSLSYYVKFYLRHAKRLEGLTWPSQLQSYESEAAIGFLSTSDMKNDPADAWKGKEFNIALITHRYPARLKYSLDKEKQWAFDVEVVLLPYNLLIHQDNDVRSTTLIPPLQDFDFSSRRVEAAMDSPDVFATHQPHRLEQLGSINTHASGSNFANSGCLIGCSVCCLVKQRCGLKKVSVQSCCTLSASLVTRGCSVRAPISGSYCATKEEHWARLSDSELQKIVLAFNWRSIEFSQVCNTGDWCLLPSLGDKVLPFNSSELSFSLERVEIDAKQPLISLEWKYAVDFPVSQADKKTLEQVASSRRATNSPYISLDLSESNMELAEYASESEEDTRKLNLRRCSTGDTDEMNERTLSSKPQLVDVVLTLPNAVGDEFRDWLSSLKRRLIPETLSVSEVLRLTTHPATISSLQGEVVSILGKLEAVECTNDSISTGDDGVKEPTCPRFSARAQRQTTLFQLRDLCTKQLIRIQFNFDRYVRPFGFGPGAVACFRRILLRRDVNLLVGVPTTDVLIESVEERLHVLSHKNDLLSLDNLPPQNQEDCAENANVVDLLNDLICELEPRKKCLKVHCRVVSVQELELEWRISGPLSQGNVSADTLSVRDDKVRDIAVKWGCFIIDDGSAVAECWANGDMAAKLLGLYGSAGDVSTFCPSMIALAQLSSDPSENQAGLGESLLQVLRSVVRRHKRVCVHGELPQGDTGTTSWVIKGVDGDLEESEAMILRFVLEQACQRGPKVVHCTNISEEDSISKFGEEYHRGQTLPSASTTGNSKTWQNLTWNRTQLFATKVEVLNTWAGLQQLASSFGL</sequence>
<keyword evidence="8" id="KW-0539">Nucleus</keyword>
<dbReference type="GO" id="GO:1990879">
    <property type="term" value="C:CST complex"/>
    <property type="evidence" value="ECO:0007669"/>
    <property type="project" value="TreeGrafter"/>
</dbReference>
<proteinExistence type="inferred from homology"/>
<evidence type="ECO:0000256" key="1">
    <source>
        <dbReference type="ARBA" id="ARBA00004123"/>
    </source>
</evidence>
<reference evidence="9" key="1">
    <citation type="submission" date="2020-06" db="EMBL/GenBank/DDBJ databases">
        <title>WGS assembly of Ceratodon purpureus strain R40.</title>
        <authorList>
            <person name="Carey S.B."/>
            <person name="Jenkins J."/>
            <person name="Shu S."/>
            <person name="Lovell J.T."/>
            <person name="Sreedasyam A."/>
            <person name="Maumus F."/>
            <person name="Tiley G.P."/>
            <person name="Fernandez-Pozo N."/>
            <person name="Barry K."/>
            <person name="Chen C."/>
            <person name="Wang M."/>
            <person name="Lipzen A."/>
            <person name="Daum C."/>
            <person name="Saski C.A."/>
            <person name="Payton A.C."/>
            <person name="Mcbreen J.C."/>
            <person name="Conrad R.E."/>
            <person name="Kollar L.M."/>
            <person name="Olsson S."/>
            <person name="Huttunen S."/>
            <person name="Landis J.B."/>
            <person name="Wickett N.J."/>
            <person name="Johnson M.G."/>
            <person name="Rensing S.A."/>
            <person name="Grimwood J."/>
            <person name="Schmutz J."/>
            <person name="Mcdaniel S.F."/>
        </authorList>
    </citation>
    <scope>NUCLEOTIDE SEQUENCE</scope>
    <source>
        <strain evidence="9">R40</strain>
    </source>
</reference>
<dbReference type="GO" id="GO:0010833">
    <property type="term" value="P:telomere maintenance via telomere lengthening"/>
    <property type="evidence" value="ECO:0007669"/>
    <property type="project" value="TreeGrafter"/>
</dbReference>
<comment type="subcellular location">
    <subcellularLocation>
        <location evidence="2">Chromosome</location>
        <location evidence="2">Telomere</location>
    </subcellularLocation>
    <subcellularLocation>
        <location evidence="1">Nucleus</location>
    </subcellularLocation>
</comment>
<accession>A0A8T0GJS6</accession>
<evidence type="ECO:0000256" key="4">
    <source>
        <dbReference type="ARBA" id="ARBA00016175"/>
    </source>
</evidence>
<protein>
    <recommendedName>
        <fullName evidence="4">CST complex subunit CTC1</fullName>
    </recommendedName>
</protein>
<evidence type="ECO:0000256" key="7">
    <source>
        <dbReference type="ARBA" id="ARBA00023125"/>
    </source>
</evidence>
<gene>
    <name evidence="9" type="ORF">KC19_10G027600</name>
</gene>
<keyword evidence="6" id="KW-0779">Telomere</keyword>
<evidence type="ECO:0000256" key="8">
    <source>
        <dbReference type="ARBA" id="ARBA00023242"/>
    </source>
</evidence>
<name>A0A8T0GJS6_CERPU</name>
<evidence type="ECO:0000313" key="10">
    <source>
        <dbReference type="Proteomes" id="UP000822688"/>
    </source>
</evidence>
<dbReference type="GO" id="GO:0045740">
    <property type="term" value="P:positive regulation of DNA replication"/>
    <property type="evidence" value="ECO:0007669"/>
    <property type="project" value="TreeGrafter"/>
</dbReference>
<keyword evidence="5" id="KW-0158">Chromosome</keyword>
<comment type="caution">
    <text evidence="9">The sequence shown here is derived from an EMBL/GenBank/DDBJ whole genome shotgun (WGS) entry which is preliminary data.</text>
</comment>
<evidence type="ECO:0000256" key="6">
    <source>
        <dbReference type="ARBA" id="ARBA00022895"/>
    </source>
</evidence>
<keyword evidence="10" id="KW-1185">Reference proteome</keyword>
<dbReference type="PANTHER" id="PTHR14865">
    <property type="entry name" value="CST COMPLEX SUBUNIT CTC1"/>
    <property type="match status" value="1"/>
</dbReference>
<keyword evidence="7" id="KW-0238">DNA-binding</keyword>
<dbReference type="GO" id="GO:0042162">
    <property type="term" value="F:telomeric DNA binding"/>
    <property type="evidence" value="ECO:0007669"/>
    <property type="project" value="TreeGrafter"/>
</dbReference>
<comment type="similarity">
    <text evidence="3">Belongs to the CTC1 family.</text>
</comment>
<evidence type="ECO:0000256" key="5">
    <source>
        <dbReference type="ARBA" id="ARBA00022454"/>
    </source>
</evidence>
<organism evidence="9 10">
    <name type="scientific">Ceratodon purpureus</name>
    <name type="common">Fire moss</name>
    <name type="synonym">Dicranum purpureum</name>
    <dbReference type="NCBI Taxonomy" id="3225"/>
    <lineage>
        <taxon>Eukaryota</taxon>
        <taxon>Viridiplantae</taxon>
        <taxon>Streptophyta</taxon>
        <taxon>Embryophyta</taxon>
        <taxon>Bryophyta</taxon>
        <taxon>Bryophytina</taxon>
        <taxon>Bryopsida</taxon>
        <taxon>Dicranidae</taxon>
        <taxon>Pseudoditrichales</taxon>
        <taxon>Ditrichaceae</taxon>
        <taxon>Ceratodon</taxon>
    </lineage>
</organism>
<evidence type="ECO:0000256" key="3">
    <source>
        <dbReference type="ARBA" id="ARBA00006332"/>
    </source>
</evidence>
<dbReference type="PANTHER" id="PTHR14865:SF2">
    <property type="entry name" value="CST COMPLEX SUBUNIT CTC1"/>
    <property type="match status" value="1"/>
</dbReference>
<dbReference type="Proteomes" id="UP000822688">
    <property type="component" value="Chromosome 10"/>
</dbReference>
<dbReference type="InterPro" id="IPR042617">
    <property type="entry name" value="CTC1-like"/>
</dbReference>
<dbReference type="GO" id="GO:0003697">
    <property type="term" value="F:single-stranded DNA binding"/>
    <property type="evidence" value="ECO:0007669"/>
    <property type="project" value="TreeGrafter"/>
</dbReference>
<evidence type="ECO:0000256" key="2">
    <source>
        <dbReference type="ARBA" id="ARBA00004574"/>
    </source>
</evidence>
<dbReference type="AlphaFoldDB" id="A0A8T0GJS6"/>
<evidence type="ECO:0000313" key="9">
    <source>
        <dbReference type="EMBL" id="KAG0558429.1"/>
    </source>
</evidence>